<dbReference type="GO" id="GO:0016042">
    <property type="term" value="P:lipid catabolic process"/>
    <property type="evidence" value="ECO:0007669"/>
    <property type="project" value="UniProtKB-KW"/>
</dbReference>
<dbReference type="EC" id="3.1.4.38" evidence="4"/>
<evidence type="ECO:0000256" key="17">
    <source>
        <dbReference type="ARBA" id="ARBA00023288"/>
    </source>
</evidence>
<reference evidence="33" key="1">
    <citation type="submission" date="2020-08" db="EMBL/GenBank/DDBJ databases">
        <title>Multicomponent nature underlies the extraordinary mechanical properties of spider dragline silk.</title>
        <authorList>
            <person name="Kono N."/>
            <person name="Nakamura H."/>
            <person name="Mori M."/>
            <person name="Yoshida Y."/>
            <person name="Ohtoshi R."/>
            <person name="Malay A.D."/>
            <person name="Moran D.A.P."/>
            <person name="Tomita M."/>
            <person name="Numata K."/>
            <person name="Arakawa K."/>
        </authorList>
    </citation>
    <scope>NUCLEOTIDE SEQUENCE</scope>
</reference>
<evidence type="ECO:0000256" key="3">
    <source>
        <dbReference type="ARBA" id="ARBA00010594"/>
    </source>
</evidence>
<comment type="catalytic activity">
    <reaction evidence="23">
        <text>glycero-2-phosphocholine + H2O = phosphocholine + glycerol + H(+)</text>
        <dbReference type="Rhea" id="RHEA:61684"/>
        <dbReference type="ChEBI" id="CHEBI:15377"/>
        <dbReference type="ChEBI" id="CHEBI:15378"/>
        <dbReference type="ChEBI" id="CHEBI:17754"/>
        <dbReference type="ChEBI" id="CHEBI:144950"/>
        <dbReference type="ChEBI" id="CHEBI:295975"/>
    </reaction>
    <physiologicalReaction direction="left-to-right" evidence="23">
        <dbReference type="Rhea" id="RHEA:61685"/>
    </physiologicalReaction>
</comment>
<dbReference type="GO" id="GO:0046872">
    <property type="term" value="F:metal ion binding"/>
    <property type="evidence" value="ECO:0007669"/>
    <property type="project" value="UniProtKB-KW"/>
</dbReference>
<dbReference type="InterPro" id="IPR002591">
    <property type="entry name" value="Phosphodiest/P_Trfase"/>
</dbReference>
<evidence type="ECO:0000256" key="31">
    <source>
        <dbReference type="ARBA" id="ARBA00049320"/>
    </source>
</evidence>
<comment type="catalytic activity">
    <reaction evidence="24">
        <text>a 1-O-alkyl-sn-glycero-3-phosphocholine + H2O = a 1-O-alkyl-sn-glycerol + phosphocholine + H(+)</text>
        <dbReference type="Rhea" id="RHEA:36083"/>
        <dbReference type="ChEBI" id="CHEBI:15377"/>
        <dbReference type="ChEBI" id="CHEBI:15378"/>
        <dbReference type="ChEBI" id="CHEBI:15850"/>
        <dbReference type="ChEBI" id="CHEBI:30909"/>
        <dbReference type="ChEBI" id="CHEBI:295975"/>
    </reaction>
    <physiologicalReaction direction="left-to-right" evidence="24">
        <dbReference type="Rhea" id="RHEA:36084"/>
    </physiologicalReaction>
</comment>
<dbReference type="GO" id="GO:0047390">
    <property type="term" value="F:glycerophosphocholine cholinephosphodiesterase activity"/>
    <property type="evidence" value="ECO:0007669"/>
    <property type="project" value="UniProtKB-EC"/>
</dbReference>
<sequence length="518" mass="58752">MRCRQVHLPRRSFRDARSFSFKSETMASLGMLLSHVLLLSVGISFSAAFPSFPADTEKVILLLVDGVRWDYLNDSSYSGFHRIASNGVRAEYVTPVFPSNSYPNWYSIVTGLYPESHGIVQNYMYDAEKDDLFLMALHSNASHAHWWNDAEPVWVTAEKRDLKSAVYWWDGCQVVIQGKKPSKCEEYANYWVWGKVNKDTFNAMTDILDKFQKDNFRLGLVYYEAVDANGHFRGPDSEERVQSLKDIDSILDSIQNEIARRGMENQVNLIVVSDHGMSAVNPDGPKVIDIEKAVSLKDVKLMLDRGAVSMILPEEGRDEKIYEDLKKSSIQGLTVYRKRDIPEHYHFKRHKLVQPILLIADEGYVIKALSDPKKMKPFAERIFKGYHGYDPYKVKDMRTIFYARGPSFKKGMVSPPLEMVDHYNAICRAMGMEPLSNNGSWTRARAMLTGNALRPETHIGMVRMLCTTTEEAVILFESLTSDCNDTLVENSSDEEISIEDPPVASSSGFQNAENVGSS</sequence>
<evidence type="ECO:0000256" key="12">
    <source>
        <dbReference type="ARBA" id="ARBA00022963"/>
    </source>
</evidence>
<dbReference type="Pfam" id="PF01663">
    <property type="entry name" value="Phosphodiest"/>
    <property type="match status" value="1"/>
</dbReference>
<name>A0A8X6QAJ2_NEPPI</name>
<evidence type="ECO:0000256" key="28">
    <source>
        <dbReference type="ARBA" id="ARBA00048234"/>
    </source>
</evidence>
<dbReference type="OrthoDB" id="415411at2759"/>
<evidence type="ECO:0000256" key="2">
    <source>
        <dbReference type="ARBA" id="ARBA00004609"/>
    </source>
</evidence>
<evidence type="ECO:0000313" key="34">
    <source>
        <dbReference type="Proteomes" id="UP000887013"/>
    </source>
</evidence>
<evidence type="ECO:0000256" key="25">
    <source>
        <dbReference type="ARBA" id="ARBA00047600"/>
    </source>
</evidence>
<feature type="region of interest" description="Disordered" evidence="32">
    <location>
        <begin position="490"/>
        <end position="518"/>
    </location>
</feature>
<evidence type="ECO:0000256" key="15">
    <source>
        <dbReference type="ARBA" id="ARBA00023157"/>
    </source>
</evidence>
<dbReference type="EMBL" id="BMAW01078481">
    <property type="protein sequence ID" value="GFU11177.1"/>
    <property type="molecule type" value="Genomic_DNA"/>
</dbReference>
<keyword evidence="9" id="KW-0732">Signal</keyword>
<evidence type="ECO:0000256" key="21">
    <source>
        <dbReference type="ARBA" id="ARBA00047290"/>
    </source>
</evidence>
<evidence type="ECO:0000313" key="33">
    <source>
        <dbReference type="EMBL" id="GFU11177.1"/>
    </source>
</evidence>
<evidence type="ECO:0000256" key="18">
    <source>
        <dbReference type="ARBA" id="ARBA00031167"/>
    </source>
</evidence>
<accession>A0A8X6QAJ2</accession>
<evidence type="ECO:0000256" key="4">
    <source>
        <dbReference type="ARBA" id="ARBA00012318"/>
    </source>
</evidence>
<comment type="subcellular location">
    <subcellularLocation>
        <location evidence="2">Cell membrane</location>
        <topology evidence="2">Lipid-anchor</topology>
        <topology evidence="2">GPI-anchor</topology>
    </subcellularLocation>
</comment>
<evidence type="ECO:0000256" key="20">
    <source>
        <dbReference type="ARBA" id="ARBA00046203"/>
    </source>
</evidence>
<dbReference type="Gene3D" id="3.30.1360.180">
    <property type="match status" value="1"/>
</dbReference>
<keyword evidence="34" id="KW-1185">Reference proteome</keyword>
<dbReference type="AlphaFoldDB" id="A0A8X6QAJ2"/>
<comment type="catalytic activity">
    <reaction evidence="31">
        <text>1-(5Z,8Z,11Z,14Z-eicosatetraenoyl)-sn-glycero-3-phosphocholine + H2O = 1-(5Z,8Z,11Z,14Z-eicosatetraenoyl)-sn-glycerol + phosphocholine + H(+)</text>
        <dbReference type="Rhea" id="RHEA:41003"/>
        <dbReference type="ChEBI" id="CHEBI:15377"/>
        <dbReference type="ChEBI" id="CHEBI:15378"/>
        <dbReference type="ChEBI" id="CHEBI:34071"/>
        <dbReference type="ChEBI" id="CHEBI:74344"/>
        <dbReference type="ChEBI" id="CHEBI:295975"/>
    </reaction>
    <physiologicalReaction direction="left-to-right" evidence="31">
        <dbReference type="Rhea" id="RHEA:41004"/>
    </physiologicalReaction>
</comment>
<evidence type="ECO:0000256" key="16">
    <source>
        <dbReference type="ARBA" id="ARBA00023180"/>
    </source>
</evidence>
<evidence type="ECO:0000256" key="1">
    <source>
        <dbReference type="ARBA" id="ARBA00001947"/>
    </source>
</evidence>
<comment type="catalytic activity">
    <reaction evidence="27">
        <text>1-hexadecanoyl-sn-glycero-3-phosphocholine + H2O = 1-hexadecanoyl-sn-glycerol + phosphocholine + H(+)</text>
        <dbReference type="Rhea" id="RHEA:41119"/>
        <dbReference type="ChEBI" id="CHEBI:15377"/>
        <dbReference type="ChEBI" id="CHEBI:15378"/>
        <dbReference type="ChEBI" id="CHEBI:72998"/>
        <dbReference type="ChEBI" id="CHEBI:75542"/>
        <dbReference type="ChEBI" id="CHEBI:295975"/>
    </reaction>
    <physiologicalReaction direction="left-to-right" evidence="27">
        <dbReference type="Rhea" id="RHEA:41120"/>
    </physiologicalReaction>
</comment>
<comment type="function">
    <text evidence="20">Choline-specific glycerophosphodiesterase that hydrolyzes glycerophosphocholine (GPC) and lysophosphatidylcholine (LPC) and contributes to supplying choline to the cells. Has a preference for LPC with short (12:0 and 14:0) or polyunsaturated (18:2 and 20:4) fatty acids. In vitro, hydrolyzes only choline-containing lysophospholipids, such as sphingosylphosphorylcholine (SPC), platelet-activating factor (PAF) and lysoPAF, but not other lysophospholipids.</text>
</comment>
<dbReference type="InterPro" id="IPR017850">
    <property type="entry name" value="Alkaline_phosphatase_core_sf"/>
</dbReference>
<evidence type="ECO:0000256" key="29">
    <source>
        <dbReference type="ARBA" id="ARBA00048703"/>
    </source>
</evidence>
<evidence type="ECO:0000256" key="23">
    <source>
        <dbReference type="ARBA" id="ARBA00047482"/>
    </source>
</evidence>
<comment type="catalytic activity">
    <reaction evidence="28">
        <text>sphing-4-enine-phosphocholine + H2O = sphing-4-enine + phosphocholine + H(+)</text>
        <dbReference type="Rhea" id="RHEA:41095"/>
        <dbReference type="ChEBI" id="CHEBI:15377"/>
        <dbReference type="ChEBI" id="CHEBI:15378"/>
        <dbReference type="ChEBI" id="CHEBI:57756"/>
        <dbReference type="ChEBI" id="CHEBI:58906"/>
        <dbReference type="ChEBI" id="CHEBI:295975"/>
    </reaction>
    <physiologicalReaction direction="left-to-right" evidence="28">
        <dbReference type="Rhea" id="RHEA:41096"/>
    </physiologicalReaction>
</comment>
<comment type="catalytic activity">
    <reaction evidence="26">
        <text>1-tetradecanoyl-sn-glycero-3-phosphocholine + H2O = 1-tetradecanoyl-sn-glycerol + phosphocholine + H(+)</text>
        <dbReference type="Rhea" id="RHEA:40999"/>
        <dbReference type="ChEBI" id="CHEBI:15377"/>
        <dbReference type="ChEBI" id="CHEBI:15378"/>
        <dbReference type="ChEBI" id="CHEBI:64489"/>
        <dbReference type="ChEBI" id="CHEBI:75536"/>
        <dbReference type="ChEBI" id="CHEBI:295975"/>
    </reaction>
    <physiologicalReaction direction="left-to-right" evidence="26">
        <dbReference type="Rhea" id="RHEA:41000"/>
    </physiologicalReaction>
</comment>
<evidence type="ECO:0000256" key="8">
    <source>
        <dbReference type="ARBA" id="ARBA00022723"/>
    </source>
</evidence>
<feature type="compositionally biased region" description="Polar residues" evidence="32">
    <location>
        <begin position="504"/>
        <end position="518"/>
    </location>
</feature>
<keyword evidence="16" id="KW-0325">Glycoprotein</keyword>
<dbReference type="Gene3D" id="3.40.720.10">
    <property type="entry name" value="Alkaline Phosphatase, subunit A"/>
    <property type="match status" value="1"/>
</dbReference>
<keyword evidence="10" id="KW-0378">Hydrolase</keyword>
<dbReference type="SUPFAM" id="SSF53649">
    <property type="entry name" value="Alkaline phosphatase-like"/>
    <property type="match status" value="1"/>
</dbReference>
<comment type="catalytic activity">
    <reaction evidence="30">
        <text>1-(9Z,12Z)-octadecadienoyl-sn-glycero-3-phosphocholine + H2O = 1-(9Z,12Z-octadecadienoyl)-sn-glycerol + phosphocholine + H(+)</text>
        <dbReference type="Rhea" id="RHEA:41115"/>
        <dbReference type="ChEBI" id="CHEBI:15377"/>
        <dbReference type="ChEBI" id="CHEBI:15378"/>
        <dbReference type="ChEBI" id="CHEBI:28733"/>
        <dbReference type="ChEBI" id="CHEBI:75561"/>
        <dbReference type="ChEBI" id="CHEBI:295975"/>
    </reaction>
    <physiologicalReaction direction="left-to-right" evidence="30">
        <dbReference type="Rhea" id="RHEA:41116"/>
    </physiologicalReaction>
</comment>
<dbReference type="GO" id="GO:0098552">
    <property type="term" value="C:side of membrane"/>
    <property type="evidence" value="ECO:0007669"/>
    <property type="project" value="UniProtKB-KW"/>
</dbReference>
<comment type="catalytic activity">
    <reaction evidence="25">
        <text>a 1-acyl-sn-glycero-3-phosphocholine + H2O = a 1-acyl-sn-glycerol + phosphocholine + H(+)</text>
        <dbReference type="Rhea" id="RHEA:44720"/>
        <dbReference type="ChEBI" id="CHEBI:15377"/>
        <dbReference type="ChEBI" id="CHEBI:15378"/>
        <dbReference type="ChEBI" id="CHEBI:58168"/>
        <dbReference type="ChEBI" id="CHEBI:64683"/>
        <dbReference type="ChEBI" id="CHEBI:295975"/>
    </reaction>
    <physiologicalReaction direction="left-to-right" evidence="25">
        <dbReference type="Rhea" id="RHEA:44721"/>
    </physiologicalReaction>
</comment>
<comment type="catalytic activity">
    <reaction evidence="29">
        <text>sn-glycerol 3-phosphocholine + H2O = phosphocholine + glycerol + H(+)</text>
        <dbReference type="Rhea" id="RHEA:19545"/>
        <dbReference type="ChEBI" id="CHEBI:15377"/>
        <dbReference type="ChEBI" id="CHEBI:15378"/>
        <dbReference type="ChEBI" id="CHEBI:16870"/>
        <dbReference type="ChEBI" id="CHEBI:17754"/>
        <dbReference type="ChEBI" id="CHEBI:295975"/>
        <dbReference type="EC" id="3.1.4.38"/>
    </reaction>
    <physiologicalReaction direction="left-to-right" evidence="29">
        <dbReference type="Rhea" id="RHEA:19546"/>
    </physiologicalReaction>
</comment>
<evidence type="ECO:0000256" key="6">
    <source>
        <dbReference type="ARBA" id="ARBA00022553"/>
    </source>
</evidence>
<evidence type="ECO:0000256" key="11">
    <source>
        <dbReference type="ARBA" id="ARBA00022833"/>
    </source>
</evidence>
<evidence type="ECO:0000256" key="22">
    <source>
        <dbReference type="ARBA" id="ARBA00047322"/>
    </source>
</evidence>
<proteinExistence type="inferred from homology"/>
<keyword evidence="14" id="KW-0472">Membrane</keyword>
<dbReference type="GO" id="GO:0005886">
    <property type="term" value="C:plasma membrane"/>
    <property type="evidence" value="ECO:0007669"/>
    <property type="project" value="UniProtKB-SubCell"/>
</dbReference>
<keyword evidence="11" id="KW-0862">Zinc</keyword>
<evidence type="ECO:0000256" key="10">
    <source>
        <dbReference type="ARBA" id="ARBA00022801"/>
    </source>
</evidence>
<keyword evidence="17" id="KW-0449">Lipoprotein</keyword>
<keyword evidence="5" id="KW-1003">Cell membrane</keyword>
<comment type="caution">
    <text evidence="33">The sequence shown here is derived from an EMBL/GenBank/DDBJ whole genome shotgun (WGS) entry which is preliminary data.</text>
</comment>
<organism evidence="33 34">
    <name type="scientific">Nephila pilipes</name>
    <name type="common">Giant wood spider</name>
    <name type="synonym">Nephila maculata</name>
    <dbReference type="NCBI Taxonomy" id="299642"/>
    <lineage>
        <taxon>Eukaryota</taxon>
        <taxon>Metazoa</taxon>
        <taxon>Ecdysozoa</taxon>
        <taxon>Arthropoda</taxon>
        <taxon>Chelicerata</taxon>
        <taxon>Arachnida</taxon>
        <taxon>Araneae</taxon>
        <taxon>Araneomorphae</taxon>
        <taxon>Entelegynae</taxon>
        <taxon>Araneoidea</taxon>
        <taxon>Nephilidae</taxon>
        <taxon>Nephila</taxon>
    </lineage>
</organism>
<keyword evidence="8" id="KW-0479">Metal-binding</keyword>
<evidence type="ECO:0000256" key="13">
    <source>
        <dbReference type="ARBA" id="ARBA00023098"/>
    </source>
</evidence>
<keyword evidence="13" id="KW-0443">Lipid metabolism</keyword>
<comment type="similarity">
    <text evidence="3">Belongs to the nucleotide pyrophosphatase/phosphodiesterase family.</text>
</comment>
<keyword evidence="12" id="KW-0442">Lipid degradation</keyword>
<evidence type="ECO:0000256" key="14">
    <source>
        <dbReference type="ARBA" id="ARBA00023136"/>
    </source>
</evidence>
<keyword evidence="6" id="KW-0597">Phosphoprotein</keyword>
<gene>
    <name evidence="33" type="primary">enpp6</name>
    <name evidence="33" type="ORF">NPIL_343811</name>
</gene>
<dbReference type="PANTHER" id="PTHR10151">
    <property type="entry name" value="ECTONUCLEOTIDE PYROPHOSPHATASE/PHOSPHODIESTERASE"/>
    <property type="match status" value="1"/>
</dbReference>
<evidence type="ECO:0000256" key="9">
    <source>
        <dbReference type="ARBA" id="ARBA00022729"/>
    </source>
</evidence>
<evidence type="ECO:0000256" key="24">
    <source>
        <dbReference type="ARBA" id="ARBA00047494"/>
    </source>
</evidence>
<dbReference type="CDD" id="cd16018">
    <property type="entry name" value="Enpp"/>
    <property type="match status" value="1"/>
</dbReference>
<dbReference type="Proteomes" id="UP000887013">
    <property type="component" value="Unassembled WGS sequence"/>
</dbReference>
<protein>
    <recommendedName>
        <fullName evidence="4">glycerophosphocholine cholinephosphodiesterase</fullName>
        <ecNumber evidence="4">3.1.4.38</ecNumber>
    </recommendedName>
    <alternativeName>
        <fullName evidence="19">Choline-specific glycerophosphodiester phosphodiesterase</fullName>
    </alternativeName>
    <alternativeName>
        <fullName evidence="18">Ectonucleotide pyrophosphatase/phosphodiesterase family member 6</fullName>
    </alternativeName>
</protein>
<comment type="catalytic activity">
    <reaction evidence="21">
        <text>1-dodecanoyl-sn-glycero-3-phosphocholine + H2O = 1-dodecanoyl-sn-glycerol + phosphocholine + H(+)</text>
        <dbReference type="Rhea" id="RHEA:41127"/>
        <dbReference type="ChEBI" id="CHEBI:15377"/>
        <dbReference type="ChEBI" id="CHEBI:15378"/>
        <dbReference type="ChEBI" id="CHEBI:74966"/>
        <dbReference type="ChEBI" id="CHEBI:75529"/>
        <dbReference type="ChEBI" id="CHEBI:295975"/>
    </reaction>
    <physiologicalReaction direction="left-to-right" evidence="21">
        <dbReference type="Rhea" id="RHEA:41128"/>
    </physiologicalReaction>
</comment>
<keyword evidence="7" id="KW-0336">GPI-anchor</keyword>
<comment type="catalytic activity">
    <reaction evidence="22">
        <text>1-(9Z-octadecenoyl)-sn-glycero-3-phosphocholine + H2O = 1-(9Z-octadecenoyl)-sn-glycerol + phosphocholine + H(+)</text>
        <dbReference type="Rhea" id="RHEA:41091"/>
        <dbReference type="ChEBI" id="CHEBI:15377"/>
        <dbReference type="ChEBI" id="CHEBI:15378"/>
        <dbReference type="ChEBI" id="CHEBI:28610"/>
        <dbReference type="ChEBI" id="CHEBI:75757"/>
        <dbReference type="ChEBI" id="CHEBI:295975"/>
    </reaction>
    <physiologicalReaction direction="left-to-right" evidence="22">
        <dbReference type="Rhea" id="RHEA:41092"/>
    </physiologicalReaction>
</comment>
<dbReference type="PANTHER" id="PTHR10151:SF66">
    <property type="entry name" value="GLYCEROPHOSPHOCHOLINE CHOLINEPHOSPHODIESTERASE ENPP6"/>
    <property type="match status" value="1"/>
</dbReference>
<evidence type="ECO:0000256" key="5">
    <source>
        <dbReference type="ARBA" id="ARBA00022475"/>
    </source>
</evidence>
<evidence type="ECO:0000256" key="30">
    <source>
        <dbReference type="ARBA" id="ARBA00049092"/>
    </source>
</evidence>
<evidence type="ECO:0000256" key="32">
    <source>
        <dbReference type="SAM" id="MobiDB-lite"/>
    </source>
</evidence>
<evidence type="ECO:0000256" key="26">
    <source>
        <dbReference type="ARBA" id="ARBA00047779"/>
    </source>
</evidence>
<comment type="cofactor">
    <cofactor evidence="1">
        <name>Zn(2+)</name>
        <dbReference type="ChEBI" id="CHEBI:29105"/>
    </cofactor>
</comment>
<evidence type="ECO:0000256" key="7">
    <source>
        <dbReference type="ARBA" id="ARBA00022622"/>
    </source>
</evidence>
<evidence type="ECO:0000256" key="19">
    <source>
        <dbReference type="ARBA" id="ARBA00032556"/>
    </source>
</evidence>
<evidence type="ECO:0000256" key="27">
    <source>
        <dbReference type="ARBA" id="ARBA00048209"/>
    </source>
</evidence>
<keyword evidence="15" id="KW-1015">Disulfide bond</keyword>